<evidence type="ECO:0000313" key="8">
    <source>
        <dbReference type="EMBL" id="NYH53196.1"/>
    </source>
</evidence>
<feature type="transmembrane region" description="Helical" evidence="6">
    <location>
        <begin position="172"/>
        <end position="193"/>
    </location>
</feature>
<dbReference type="Gene3D" id="1.20.1250.20">
    <property type="entry name" value="MFS general substrate transporter like domains"/>
    <property type="match status" value="1"/>
</dbReference>
<dbReference type="PANTHER" id="PTHR43385:SF1">
    <property type="entry name" value="RIBOFLAVIN TRANSPORTER RIBJ"/>
    <property type="match status" value="1"/>
</dbReference>
<dbReference type="RefSeq" id="WP_179810303.1">
    <property type="nucleotide sequence ID" value="NZ_JACCHL010000001.1"/>
</dbReference>
<dbReference type="SUPFAM" id="SSF103473">
    <property type="entry name" value="MFS general substrate transporter"/>
    <property type="match status" value="1"/>
</dbReference>
<evidence type="ECO:0000313" key="9">
    <source>
        <dbReference type="Proteomes" id="UP000584931"/>
    </source>
</evidence>
<evidence type="ECO:0000256" key="6">
    <source>
        <dbReference type="SAM" id="Phobius"/>
    </source>
</evidence>
<dbReference type="InterPro" id="IPR020846">
    <property type="entry name" value="MFS_dom"/>
</dbReference>
<feature type="transmembrane region" description="Helical" evidence="6">
    <location>
        <begin position="84"/>
        <end position="105"/>
    </location>
</feature>
<dbReference type="GO" id="GO:0005886">
    <property type="term" value="C:plasma membrane"/>
    <property type="evidence" value="ECO:0007669"/>
    <property type="project" value="UniProtKB-SubCell"/>
</dbReference>
<evidence type="ECO:0000256" key="2">
    <source>
        <dbReference type="ARBA" id="ARBA00022448"/>
    </source>
</evidence>
<reference evidence="8 9" key="1">
    <citation type="submission" date="2020-07" db="EMBL/GenBank/DDBJ databases">
        <title>Sequencing the genomes of 1000 actinobacteria strains.</title>
        <authorList>
            <person name="Klenk H.-P."/>
        </authorList>
    </citation>
    <scope>NUCLEOTIDE SEQUENCE [LARGE SCALE GENOMIC DNA]</scope>
    <source>
        <strain evidence="8 9">DSM 45278</strain>
    </source>
</reference>
<dbReference type="GO" id="GO:0022857">
    <property type="term" value="F:transmembrane transporter activity"/>
    <property type="evidence" value="ECO:0007669"/>
    <property type="project" value="InterPro"/>
</dbReference>
<comment type="caution">
    <text evidence="8">The sequence shown here is derived from an EMBL/GenBank/DDBJ whole genome shotgun (WGS) entry which is preliminary data.</text>
</comment>
<keyword evidence="2" id="KW-0813">Transport</keyword>
<evidence type="ECO:0000256" key="1">
    <source>
        <dbReference type="ARBA" id="ARBA00004651"/>
    </source>
</evidence>
<keyword evidence="5 6" id="KW-0472">Membrane</keyword>
<organism evidence="8 9">
    <name type="scientific">Nocardiopsis sinuspersici</name>
    <dbReference type="NCBI Taxonomy" id="501010"/>
    <lineage>
        <taxon>Bacteria</taxon>
        <taxon>Bacillati</taxon>
        <taxon>Actinomycetota</taxon>
        <taxon>Actinomycetes</taxon>
        <taxon>Streptosporangiales</taxon>
        <taxon>Nocardiopsidaceae</taxon>
        <taxon>Nocardiopsis</taxon>
    </lineage>
</organism>
<dbReference type="InterPro" id="IPR052983">
    <property type="entry name" value="MFS_Riboflavin_Transporter"/>
</dbReference>
<dbReference type="Pfam" id="PF07690">
    <property type="entry name" value="MFS_1"/>
    <property type="match status" value="1"/>
</dbReference>
<proteinExistence type="predicted"/>
<protein>
    <submittedName>
        <fullName evidence="8">MFS family permease</fullName>
    </submittedName>
</protein>
<accession>A0A7Y9XCA7</accession>
<dbReference type="EMBL" id="JACCHL010000001">
    <property type="protein sequence ID" value="NYH53196.1"/>
    <property type="molecule type" value="Genomic_DNA"/>
</dbReference>
<keyword evidence="4 6" id="KW-1133">Transmembrane helix</keyword>
<feature type="transmembrane region" description="Helical" evidence="6">
    <location>
        <begin position="51"/>
        <end position="72"/>
    </location>
</feature>
<dbReference type="PROSITE" id="PS50850">
    <property type="entry name" value="MFS"/>
    <property type="match status" value="1"/>
</dbReference>
<feature type="domain" description="Major facilitator superfamily (MFS) profile" evidence="7">
    <location>
        <begin position="17"/>
        <end position="417"/>
    </location>
</feature>
<dbReference type="Proteomes" id="UP000584931">
    <property type="component" value="Unassembled WGS sequence"/>
</dbReference>
<gene>
    <name evidence="8" type="ORF">HNR06_002785</name>
</gene>
<feature type="transmembrane region" description="Helical" evidence="6">
    <location>
        <begin position="391"/>
        <end position="412"/>
    </location>
</feature>
<dbReference type="PANTHER" id="PTHR43385">
    <property type="entry name" value="RIBOFLAVIN TRANSPORTER RIBJ"/>
    <property type="match status" value="1"/>
</dbReference>
<name>A0A7Y9XCA7_9ACTN</name>
<comment type="subcellular location">
    <subcellularLocation>
        <location evidence="1">Cell membrane</location>
        <topology evidence="1">Multi-pass membrane protein</topology>
    </subcellularLocation>
</comment>
<dbReference type="AlphaFoldDB" id="A0A7Y9XCA7"/>
<keyword evidence="3 6" id="KW-0812">Transmembrane</keyword>
<evidence type="ECO:0000259" key="7">
    <source>
        <dbReference type="PROSITE" id="PS50850"/>
    </source>
</evidence>
<evidence type="ECO:0000256" key="3">
    <source>
        <dbReference type="ARBA" id="ARBA00022692"/>
    </source>
</evidence>
<dbReference type="InterPro" id="IPR036259">
    <property type="entry name" value="MFS_trans_sf"/>
</dbReference>
<feature type="transmembrane region" description="Helical" evidence="6">
    <location>
        <begin position="117"/>
        <end position="135"/>
    </location>
</feature>
<evidence type="ECO:0000256" key="5">
    <source>
        <dbReference type="ARBA" id="ARBA00023136"/>
    </source>
</evidence>
<feature type="transmembrane region" description="Helical" evidence="6">
    <location>
        <begin position="142"/>
        <end position="160"/>
    </location>
</feature>
<dbReference type="InterPro" id="IPR011701">
    <property type="entry name" value="MFS"/>
</dbReference>
<feature type="transmembrane region" description="Helical" evidence="6">
    <location>
        <begin position="278"/>
        <end position="296"/>
    </location>
</feature>
<sequence>MKPTGSPARTAPSPARVVAASALVLALSGPGQTAGVSVFVDHLVTDLDVSRSAVSLAYMCGTLSGALALPWLGRAVDRFGVQRVLAAVALGFGGFLVLLACVQGLVGLTAGFVGVRALGQGGMSLIASTAVAISVTRGRGTLLGLTTSAGSAGISLFPLVAEQVVSVLGWRYTFAAEALLIWVVVLPLAFWGLRGVARVPERTAEPGRSGELEEPVHAEPAATAEPEWPLRAIVRTSVFWALTGAVACSGLVSTAVFFHQIAVLGEQGLTPTQAAANFLPQTVAGLGSALLFGSAADRVSPKALMCAAMAMHALALTLLPLVSPGLAAVLYGMALGAAASGARAVENAALPFYFGTANLGSLRGVTQSVAVASTAVGPILLSLAHEWAGSYRPGVLGLALLCALMAVAVCFARRPVSPRRRAAGAGHRRS</sequence>
<evidence type="ECO:0000256" key="4">
    <source>
        <dbReference type="ARBA" id="ARBA00022989"/>
    </source>
</evidence>
<feature type="transmembrane region" description="Helical" evidence="6">
    <location>
        <begin position="238"/>
        <end position="258"/>
    </location>
</feature>